<dbReference type="PANTHER" id="PTHR47784">
    <property type="entry name" value="STEROL UPTAKE CONTROL PROTEIN 2"/>
    <property type="match status" value="1"/>
</dbReference>
<evidence type="ECO:0000256" key="1">
    <source>
        <dbReference type="ARBA" id="ARBA00023242"/>
    </source>
</evidence>
<dbReference type="Proteomes" id="UP001271007">
    <property type="component" value="Unassembled WGS sequence"/>
</dbReference>
<dbReference type="PROSITE" id="PS50048">
    <property type="entry name" value="ZN2_CY6_FUNGAL_2"/>
    <property type="match status" value="1"/>
</dbReference>
<feature type="domain" description="Zn(2)-C6 fungal-type" evidence="2">
    <location>
        <begin position="26"/>
        <end position="56"/>
    </location>
</feature>
<dbReference type="GO" id="GO:0008270">
    <property type="term" value="F:zinc ion binding"/>
    <property type="evidence" value="ECO:0007669"/>
    <property type="project" value="InterPro"/>
</dbReference>
<organism evidence="3 4">
    <name type="scientific">Extremus antarcticus</name>
    <dbReference type="NCBI Taxonomy" id="702011"/>
    <lineage>
        <taxon>Eukaryota</taxon>
        <taxon>Fungi</taxon>
        <taxon>Dikarya</taxon>
        <taxon>Ascomycota</taxon>
        <taxon>Pezizomycotina</taxon>
        <taxon>Dothideomycetes</taxon>
        <taxon>Dothideomycetidae</taxon>
        <taxon>Mycosphaerellales</taxon>
        <taxon>Extremaceae</taxon>
        <taxon>Extremus</taxon>
    </lineage>
</organism>
<accession>A0AAJ0DIQ4</accession>
<keyword evidence="1" id="KW-0539">Nucleus</keyword>
<dbReference type="SMART" id="SM00066">
    <property type="entry name" value="GAL4"/>
    <property type="match status" value="1"/>
</dbReference>
<protein>
    <recommendedName>
        <fullName evidence="2">Zn(2)-C6 fungal-type domain-containing protein</fullName>
    </recommendedName>
</protein>
<gene>
    <name evidence="3" type="ORF">LTR09_003990</name>
</gene>
<name>A0AAJ0DIQ4_9PEZI</name>
<evidence type="ECO:0000313" key="3">
    <source>
        <dbReference type="EMBL" id="KAK3054832.1"/>
    </source>
</evidence>
<dbReference type="Gene3D" id="4.10.240.10">
    <property type="entry name" value="Zn(2)-C6 fungal-type DNA-binding domain"/>
    <property type="match status" value="1"/>
</dbReference>
<dbReference type="InterPro" id="IPR036864">
    <property type="entry name" value="Zn2-C6_fun-type_DNA-bd_sf"/>
</dbReference>
<dbReference type="EMBL" id="JAWDJX010000010">
    <property type="protein sequence ID" value="KAK3054832.1"/>
    <property type="molecule type" value="Genomic_DNA"/>
</dbReference>
<dbReference type="PROSITE" id="PS00463">
    <property type="entry name" value="ZN2_CY6_FUNGAL_1"/>
    <property type="match status" value="1"/>
</dbReference>
<dbReference type="InterPro" id="IPR053157">
    <property type="entry name" value="Sterol_Uptake_Regulator"/>
</dbReference>
<comment type="caution">
    <text evidence="3">The sequence shown here is derived from an EMBL/GenBank/DDBJ whole genome shotgun (WGS) entry which is preliminary data.</text>
</comment>
<dbReference type="PANTHER" id="PTHR47784:SF5">
    <property type="entry name" value="STEROL UPTAKE CONTROL PROTEIN 2"/>
    <property type="match status" value="1"/>
</dbReference>
<dbReference type="SUPFAM" id="SSF57701">
    <property type="entry name" value="Zn2/Cys6 DNA-binding domain"/>
    <property type="match status" value="1"/>
</dbReference>
<keyword evidence="4" id="KW-1185">Reference proteome</keyword>
<evidence type="ECO:0000259" key="2">
    <source>
        <dbReference type="PROSITE" id="PS50048"/>
    </source>
</evidence>
<dbReference type="GO" id="GO:0001228">
    <property type="term" value="F:DNA-binding transcription activator activity, RNA polymerase II-specific"/>
    <property type="evidence" value="ECO:0007669"/>
    <property type="project" value="TreeGrafter"/>
</dbReference>
<dbReference type="InterPro" id="IPR001138">
    <property type="entry name" value="Zn2Cys6_DnaBD"/>
</dbReference>
<sequence>MDFLETRHDGAETTRQRKAHNKSRGGCVRCKKRRRKCDEAYPTCGNCQRSGVSCSLSEASLTPSTPSHVDESHKGLNVDDLRLLYHWMVGDENMFSDHDAWDSKKERDRQTELSLSHTYLLHTLLSISALELFDRNPQDKSHYEQASAHHLAALHHAQSNVVRTDEPQHSEPAFLFSAFTSLYTFAEPALRMLSPGNKATFSALDDLLQAFHMGRGIVTVASAHSENLKATIEQQNFRWPDETSEFVSTLETDYPELRQLLDLIATQQHYSNDQIMALNGATKQLFAIIALLEHREKTHSSARQIQTWPMHVDASLITLWEARDAVSVLLLAYYAAAMSMRSNLWFFSRWPPLILQEVDQVLGRQTGIWEKYLEWPTKIVLSNDGIAAPS</sequence>
<reference evidence="3" key="1">
    <citation type="submission" date="2023-04" db="EMBL/GenBank/DDBJ databases">
        <title>Black Yeasts Isolated from many extreme environments.</title>
        <authorList>
            <person name="Coleine C."/>
            <person name="Stajich J.E."/>
            <person name="Selbmann L."/>
        </authorList>
    </citation>
    <scope>NUCLEOTIDE SEQUENCE</scope>
    <source>
        <strain evidence="3">CCFEE 5312</strain>
    </source>
</reference>
<proteinExistence type="predicted"/>
<evidence type="ECO:0000313" key="4">
    <source>
        <dbReference type="Proteomes" id="UP001271007"/>
    </source>
</evidence>
<dbReference type="Pfam" id="PF00172">
    <property type="entry name" value="Zn_clus"/>
    <property type="match status" value="1"/>
</dbReference>
<dbReference type="AlphaFoldDB" id="A0AAJ0DIQ4"/>
<dbReference type="CDD" id="cd00067">
    <property type="entry name" value="GAL4"/>
    <property type="match status" value="1"/>
</dbReference>